<keyword evidence="3" id="KW-1185">Reference proteome</keyword>
<keyword evidence="1" id="KW-0812">Transmembrane</keyword>
<evidence type="ECO:0000313" key="3">
    <source>
        <dbReference type="Proteomes" id="UP000186058"/>
    </source>
</evidence>
<feature type="transmembrane region" description="Helical" evidence="1">
    <location>
        <begin position="39"/>
        <end position="58"/>
    </location>
</feature>
<keyword evidence="1" id="KW-1133">Transmembrane helix</keyword>
<evidence type="ECO:0000313" key="2">
    <source>
        <dbReference type="EMBL" id="OKP82455.1"/>
    </source>
</evidence>
<gene>
    <name evidence="2" type="ORF">A3844_23875</name>
</gene>
<organism evidence="2 3">
    <name type="scientific">Paenibacillus helianthi</name>
    <dbReference type="NCBI Taxonomy" id="1349432"/>
    <lineage>
        <taxon>Bacteria</taxon>
        <taxon>Bacillati</taxon>
        <taxon>Bacillota</taxon>
        <taxon>Bacilli</taxon>
        <taxon>Bacillales</taxon>
        <taxon>Paenibacillaceae</taxon>
        <taxon>Paenibacillus</taxon>
    </lineage>
</organism>
<comment type="caution">
    <text evidence="2">The sequence shown here is derived from an EMBL/GenBank/DDBJ whole genome shotgun (WGS) entry which is preliminary data.</text>
</comment>
<keyword evidence="1" id="KW-0472">Membrane</keyword>
<dbReference type="Proteomes" id="UP000186058">
    <property type="component" value="Unassembled WGS sequence"/>
</dbReference>
<dbReference type="EMBL" id="LVWI01000069">
    <property type="protein sequence ID" value="OKP82455.1"/>
    <property type="molecule type" value="Genomic_DNA"/>
</dbReference>
<feature type="transmembrane region" description="Helical" evidence="1">
    <location>
        <begin position="7"/>
        <end position="27"/>
    </location>
</feature>
<sequence length="59" mass="6583">MIKMENALIAFVSIVLLGIVIFAKIWWDGSGISFKFTKWYFGIFFIAALIVGGGTFFVS</sequence>
<accession>A0ABX3EHD6</accession>
<proteinExistence type="predicted"/>
<dbReference type="RefSeq" id="WP_074085056.1">
    <property type="nucleotide sequence ID" value="NZ_LVWI01000069.1"/>
</dbReference>
<name>A0ABX3EHD6_9BACL</name>
<evidence type="ECO:0000256" key="1">
    <source>
        <dbReference type="SAM" id="Phobius"/>
    </source>
</evidence>
<protein>
    <submittedName>
        <fullName evidence="2">Uncharacterized protein</fullName>
    </submittedName>
</protein>
<reference evidence="2 3" key="1">
    <citation type="submission" date="2016-03" db="EMBL/GenBank/DDBJ databases">
        <authorList>
            <person name="Sant'Anna F.H."/>
            <person name="Ambrosini A."/>
            <person name="Souza R."/>
            <person name="Bach E."/>
            <person name="Fernandes G."/>
            <person name="Balsanelli E."/>
            <person name="Baura V.A."/>
            <person name="Souza E.M."/>
            <person name="Passaglia L."/>
        </authorList>
    </citation>
    <scope>NUCLEOTIDE SEQUENCE [LARGE SCALE GENOMIC DNA]</scope>
    <source>
        <strain evidence="2 3">P26E</strain>
    </source>
</reference>